<dbReference type="SMART" id="SM01080">
    <property type="entry name" value="CHASE2"/>
    <property type="match status" value="1"/>
</dbReference>
<dbReference type="SUPFAM" id="SSF47226">
    <property type="entry name" value="Histidine-containing phosphotransfer domain, HPT domain"/>
    <property type="match status" value="1"/>
</dbReference>
<dbReference type="InterPro" id="IPR011006">
    <property type="entry name" value="CheY-like_superfamily"/>
</dbReference>
<feature type="domain" description="HPt" evidence="19">
    <location>
        <begin position="901"/>
        <end position="1016"/>
    </location>
</feature>
<dbReference type="InterPro" id="IPR004358">
    <property type="entry name" value="Sig_transdc_His_kin-like_C"/>
</dbReference>
<evidence type="ECO:0000313" key="21">
    <source>
        <dbReference type="Proteomes" id="UP001056708"/>
    </source>
</evidence>
<dbReference type="Pfam" id="PF05226">
    <property type="entry name" value="CHASE2"/>
    <property type="match status" value="1"/>
</dbReference>
<dbReference type="EMBL" id="CP098611">
    <property type="protein sequence ID" value="USR89324.1"/>
    <property type="molecule type" value="Genomic_DNA"/>
</dbReference>
<dbReference type="InterPro" id="IPR001789">
    <property type="entry name" value="Sig_transdc_resp-reg_receiver"/>
</dbReference>
<keyword evidence="12 16" id="KW-0472">Membrane</keyword>
<gene>
    <name evidence="20" type="ORF">NEA10_10500</name>
</gene>
<feature type="transmembrane region" description="Helical" evidence="16">
    <location>
        <begin position="360"/>
        <end position="382"/>
    </location>
</feature>
<keyword evidence="21" id="KW-1185">Reference proteome</keyword>
<feature type="modified residue" description="Phosphohistidine" evidence="13">
    <location>
        <position position="940"/>
    </location>
</feature>
<dbReference type="InterPro" id="IPR036890">
    <property type="entry name" value="HATPase_C_sf"/>
</dbReference>
<evidence type="ECO:0000256" key="16">
    <source>
        <dbReference type="SAM" id="Phobius"/>
    </source>
</evidence>
<dbReference type="Gene3D" id="3.30.565.10">
    <property type="entry name" value="Histidine kinase-like ATPase, C-terminal domain"/>
    <property type="match status" value="1"/>
</dbReference>
<evidence type="ECO:0000256" key="9">
    <source>
        <dbReference type="ARBA" id="ARBA00022840"/>
    </source>
</evidence>
<dbReference type="PROSITE" id="PS50894">
    <property type="entry name" value="HPT"/>
    <property type="match status" value="1"/>
</dbReference>
<dbReference type="PROSITE" id="PS50109">
    <property type="entry name" value="HIS_KIN"/>
    <property type="match status" value="1"/>
</dbReference>
<keyword evidence="4" id="KW-1003">Cell membrane</keyword>
<keyword evidence="10 16" id="KW-1133">Transmembrane helix</keyword>
<dbReference type="SUPFAM" id="SSF55874">
    <property type="entry name" value="ATPase domain of HSP90 chaperone/DNA topoisomerase II/histidine kinase"/>
    <property type="match status" value="1"/>
</dbReference>
<dbReference type="CDD" id="cd16922">
    <property type="entry name" value="HATPase_EvgS-ArcB-TorS-like"/>
    <property type="match status" value="1"/>
</dbReference>
<dbReference type="InterPro" id="IPR008207">
    <property type="entry name" value="Sig_transdc_His_kin_Hpt_dom"/>
</dbReference>
<dbReference type="Gene3D" id="1.10.287.130">
    <property type="match status" value="1"/>
</dbReference>
<evidence type="ECO:0000259" key="18">
    <source>
        <dbReference type="PROSITE" id="PS50110"/>
    </source>
</evidence>
<feature type="transmembrane region" description="Helical" evidence="16">
    <location>
        <begin position="20"/>
        <end position="43"/>
    </location>
</feature>
<keyword evidence="6 16" id="KW-0812">Transmembrane</keyword>
<proteinExistence type="predicted"/>
<evidence type="ECO:0000256" key="4">
    <source>
        <dbReference type="ARBA" id="ARBA00022475"/>
    </source>
</evidence>
<keyword evidence="9" id="KW-0067">ATP-binding</keyword>
<evidence type="ECO:0000256" key="10">
    <source>
        <dbReference type="ARBA" id="ARBA00022989"/>
    </source>
</evidence>
<evidence type="ECO:0000256" key="12">
    <source>
        <dbReference type="ARBA" id="ARBA00023136"/>
    </source>
</evidence>
<evidence type="ECO:0000256" key="11">
    <source>
        <dbReference type="ARBA" id="ARBA00023012"/>
    </source>
</evidence>
<dbReference type="RefSeq" id="WP_252659575.1">
    <property type="nucleotide sequence ID" value="NZ_CP098611.1"/>
</dbReference>
<keyword evidence="11" id="KW-0902">Two-component regulatory system</keyword>
<dbReference type="InterPro" id="IPR036641">
    <property type="entry name" value="HPT_dom_sf"/>
</dbReference>
<evidence type="ECO:0000256" key="13">
    <source>
        <dbReference type="PROSITE-ProRule" id="PRU00110"/>
    </source>
</evidence>
<feature type="region of interest" description="Disordered" evidence="15">
    <location>
        <begin position="857"/>
        <end position="884"/>
    </location>
</feature>
<protein>
    <recommendedName>
        <fullName evidence="3">histidine kinase</fullName>
        <ecNumber evidence="3">2.7.13.3</ecNumber>
    </recommendedName>
</protein>
<dbReference type="SMART" id="SM00387">
    <property type="entry name" value="HATPase_c"/>
    <property type="match status" value="1"/>
</dbReference>
<feature type="domain" description="Response regulatory" evidence="18">
    <location>
        <begin position="736"/>
        <end position="852"/>
    </location>
</feature>
<evidence type="ECO:0000256" key="8">
    <source>
        <dbReference type="ARBA" id="ARBA00022777"/>
    </source>
</evidence>
<dbReference type="Proteomes" id="UP001056708">
    <property type="component" value="Chromosome"/>
</dbReference>
<feature type="transmembrane region" description="Helical" evidence="16">
    <location>
        <begin position="331"/>
        <end position="353"/>
    </location>
</feature>
<comment type="catalytic activity">
    <reaction evidence="1">
        <text>ATP + protein L-histidine = ADP + protein N-phospho-L-histidine.</text>
        <dbReference type="EC" id="2.7.13.3"/>
    </reaction>
</comment>
<organism evidence="20 21">
    <name type="scientific">Phormidium yuhuli AB48</name>
    <dbReference type="NCBI Taxonomy" id="2940671"/>
    <lineage>
        <taxon>Bacteria</taxon>
        <taxon>Bacillati</taxon>
        <taxon>Cyanobacteriota</taxon>
        <taxon>Cyanophyceae</taxon>
        <taxon>Oscillatoriophycideae</taxon>
        <taxon>Oscillatoriales</taxon>
        <taxon>Oscillatoriaceae</taxon>
        <taxon>Phormidium</taxon>
        <taxon>Phormidium yuhuli</taxon>
    </lineage>
</organism>
<dbReference type="Gene3D" id="3.40.50.2300">
    <property type="match status" value="1"/>
</dbReference>
<evidence type="ECO:0000256" key="14">
    <source>
        <dbReference type="PROSITE-ProRule" id="PRU00169"/>
    </source>
</evidence>
<keyword evidence="8" id="KW-0808">Transferase</keyword>
<evidence type="ECO:0000259" key="19">
    <source>
        <dbReference type="PROSITE" id="PS50894"/>
    </source>
</evidence>
<dbReference type="PANTHER" id="PTHR45339:SF1">
    <property type="entry name" value="HYBRID SIGNAL TRANSDUCTION HISTIDINE KINASE J"/>
    <property type="match status" value="1"/>
</dbReference>
<evidence type="ECO:0000259" key="17">
    <source>
        <dbReference type="PROSITE" id="PS50109"/>
    </source>
</evidence>
<dbReference type="SUPFAM" id="SSF52172">
    <property type="entry name" value="CheY-like"/>
    <property type="match status" value="1"/>
</dbReference>
<evidence type="ECO:0000313" key="20">
    <source>
        <dbReference type="EMBL" id="USR89324.1"/>
    </source>
</evidence>
<dbReference type="InterPro" id="IPR036097">
    <property type="entry name" value="HisK_dim/P_sf"/>
</dbReference>
<evidence type="ECO:0000256" key="1">
    <source>
        <dbReference type="ARBA" id="ARBA00000085"/>
    </source>
</evidence>
<feature type="modified residue" description="4-aspartylphosphate" evidence="14">
    <location>
        <position position="786"/>
    </location>
</feature>
<dbReference type="CDD" id="cd17546">
    <property type="entry name" value="REC_hyHK_CKI1_RcsC-like"/>
    <property type="match status" value="1"/>
</dbReference>
<name>A0ABY5AJH3_9CYAN</name>
<feature type="domain" description="Histidine kinase" evidence="17">
    <location>
        <begin position="460"/>
        <end position="687"/>
    </location>
</feature>
<accession>A0ABY5AJH3</accession>
<dbReference type="Gene3D" id="1.20.120.160">
    <property type="entry name" value="HPT domain"/>
    <property type="match status" value="1"/>
</dbReference>
<evidence type="ECO:0000256" key="2">
    <source>
        <dbReference type="ARBA" id="ARBA00004651"/>
    </source>
</evidence>
<dbReference type="PROSITE" id="PS50110">
    <property type="entry name" value="RESPONSE_REGULATORY"/>
    <property type="match status" value="1"/>
</dbReference>
<dbReference type="PANTHER" id="PTHR45339">
    <property type="entry name" value="HYBRID SIGNAL TRANSDUCTION HISTIDINE KINASE J"/>
    <property type="match status" value="1"/>
</dbReference>
<evidence type="ECO:0000256" key="3">
    <source>
        <dbReference type="ARBA" id="ARBA00012438"/>
    </source>
</evidence>
<feature type="compositionally biased region" description="Low complexity" evidence="15">
    <location>
        <begin position="864"/>
        <end position="877"/>
    </location>
</feature>
<dbReference type="SMART" id="SM00448">
    <property type="entry name" value="REC"/>
    <property type="match status" value="1"/>
</dbReference>
<evidence type="ECO:0000256" key="15">
    <source>
        <dbReference type="SAM" id="MobiDB-lite"/>
    </source>
</evidence>
<dbReference type="InterPro" id="IPR003661">
    <property type="entry name" value="HisK_dim/P_dom"/>
</dbReference>
<dbReference type="SMART" id="SM00388">
    <property type="entry name" value="HisKA"/>
    <property type="match status" value="1"/>
</dbReference>
<sequence>MGSRYAKLKRRRLRVKLWRWRFILMTPALVGALFILGQILGLFRPWEWTVRDQLFRLRPQEPLKSRLVIVAIDEADIVEVGQWPMPDTVLGQVLRRIDEANPAAIGLDLYRDLPVEPGHEELVEVFETTPNLFGVEKLIGNPVAPPPALDAAGRVGISDVLPDADGKIRRAILSAEDEQGNSRLGLGVVLALHYLEQQDIRLQAVDESRGHLKLGQARFFPITLEVGDYFADEIGGYQIPLNYYSQTFETVGLTEVLTGAVPPEQFRDRIVLIGPLAPSLNDFFYTPYSSNLSQDPPQMAGVEIHANIISQTLAAALDGRPLLRLWHRHAIWGWILLWSGFGAFSTGHLLFWARARGYNLGLLASLITITAGVGSLSLITYLSFLWGWLSPIVLPSLALSTTSIIIVNSQNLWELRRANGKLKRSSIHLARRVEERTAELQIALKAAEAATVAKGEFLANMSHEIRTPMNGVIGMTDLLLVTQLTPEQEDFLRTIRSSGESLLAIVNDILDFSKLEAGRMELESIPFHLKGCITDVTRLLYAKAQSKGLELRVEIDETIPSYIQGDPTRLRQIFINLAGNAIKFTAQGSVTLRADYADCCPPSLAPSTPIWLRFSVTDTGIGIAPEQQHKLFQSFSQVDASTTRQYGGTGLGLAICKQLTQLMRGEIGVESQWGQGATFWFTAGFQVPEEIESVIEDPVEVPLLVPQARPTVSSPAPSPQNGFNSSVNGIVPNTAKILVVDDTPVNQKVVRNQLKLIGYVNVHCVDHGQMALDRLAQESFDVILMDCQMPVLDGYDTTRCIRQEYGDRPPIIAMTAHALDGEREKCLAAGMDDYITKPVKRERLAQILASWLPEASLDSPTDCENPSSGSASPSENSLKMASGGNPPLVDMEQLMLITGGDSEFQQELLETFSEDALKSIEVMKEVLDVQDWEHLYRLAHKLKGASSSAAVLRVPDLAAEVESQVKHYYGASSNHNALGNGAASVTQMDVDVCQLRYLVETMESTLKQLRSKVEQRFL</sequence>
<keyword evidence="5 14" id="KW-0597">Phosphoprotein</keyword>
<dbReference type="InterPro" id="IPR005467">
    <property type="entry name" value="His_kinase_dom"/>
</dbReference>
<keyword evidence="7" id="KW-0547">Nucleotide-binding</keyword>
<evidence type="ECO:0000256" key="7">
    <source>
        <dbReference type="ARBA" id="ARBA00022741"/>
    </source>
</evidence>
<dbReference type="InterPro" id="IPR007890">
    <property type="entry name" value="CHASE2"/>
</dbReference>
<dbReference type="PRINTS" id="PR00344">
    <property type="entry name" value="BCTRLSENSOR"/>
</dbReference>
<dbReference type="Pfam" id="PF02518">
    <property type="entry name" value="HATPase_c"/>
    <property type="match status" value="1"/>
</dbReference>
<dbReference type="InterPro" id="IPR003594">
    <property type="entry name" value="HATPase_dom"/>
</dbReference>
<dbReference type="Pfam" id="PF00072">
    <property type="entry name" value="Response_reg"/>
    <property type="match status" value="1"/>
</dbReference>
<dbReference type="CDD" id="cd00088">
    <property type="entry name" value="HPT"/>
    <property type="match status" value="1"/>
</dbReference>
<dbReference type="EC" id="2.7.13.3" evidence="3"/>
<evidence type="ECO:0000256" key="6">
    <source>
        <dbReference type="ARBA" id="ARBA00022692"/>
    </source>
</evidence>
<keyword evidence="8" id="KW-0418">Kinase</keyword>
<dbReference type="Pfam" id="PF00512">
    <property type="entry name" value="HisKA"/>
    <property type="match status" value="1"/>
</dbReference>
<dbReference type="SUPFAM" id="SSF47384">
    <property type="entry name" value="Homodimeric domain of signal transducing histidine kinase"/>
    <property type="match status" value="1"/>
</dbReference>
<evidence type="ECO:0000256" key="5">
    <source>
        <dbReference type="ARBA" id="ARBA00022553"/>
    </source>
</evidence>
<dbReference type="Pfam" id="PF01627">
    <property type="entry name" value="Hpt"/>
    <property type="match status" value="1"/>
</dbReference>
<dbReference type="CDD" id="cd00082">
    <property type="entry name" value="HisKA"/>
    <property type="match status" value="1"/>
</dbReference>
<reference evidence="20" key="1">
    <citation type="submission" date="2022-06" db="EMBL/GenBank/DDBJ databases">
        <title>Genome sequence of Phormidium yuhuli AB48 isolated from an industrial photobioreactor environment.</title>
        <authorList>
            <person name="Qiu Y."/>
            <person name="Noonan A.J.C."/>
            <person name="Dofher K."/>
            <person name="Koch M."/>
            <person name="Kieft B."/>
            <person name="Lin X."/>
            <person name="Ziels R.M."/>
            <person name="Hallam S.J."/>
        </authorList>
    </citation>
    <scope>NUCLEOTIDE SEQUENCE</scope>
    <source>
        <strain evidence="20">AB48</strain>
    </source>
</reference>
<comment type="subcellular location">
    <subcellularLocation>
        <location evidence="2">Cell membrane</location>
        <topology evidence="2">Multi-pass membrane protein</topology>
    </subcellularLocation>
</comment>